<keyword evidence="2 3" id="KW-0812">Transmembrane</keyword>
<protein>
    <submittedName>
        <fullName evidence="3">Putative transmembrane protein</fullName>
    </submittedName>
</protein>
<comment type="caution">
    <text evidence="3">The sequence shown here is derived from an EMBL/GenBank/DDBJ whole genome shotgun (WGS) entry which is preliminary data.</text>
</comment>
<feature type="transmembrane region" description="Helical" evidence="2">
    <location>
        <begin position="33"/>
        <end position="56"/>
    </location>
</feature>
<dbReference type="Proteomes" id="UP000027456">
    <property type="component" value="Unassembled WGS sequence"/>
</dbReference>
<keyword evidence="4" id="KW-1185">Reference proteome</keyword>
<reference evidence="3 4" key="1">
    <citation type="submission" date="2013-12" db="EMBL/GenBank/DDBJ databases">
        <authorList>
            <person name="Cubeta M."/>
            <person name="Pakala S."/>
            <person name="Fedorova N."/>
            <person name="Thomas E."/>
            <person name="Dean R."/>
            <person name="Jabaji S."/>
            <person name="Neate S."/>
            <person name="Toda T."/>
            <person name="Tavantzis S."/>
            <person name="Vilgalys R."/>
            <person name="Bharathan N."/>
            <person name="Pakala S."/>
            <person name="Losada L.S."/>
            <person name="Zafar N."/>
            <person name="Nierman W."/>
        </authorList>
    </citation>
    <scope>NUCLEOTIDE SEQUENCE [LARGE SCALE GENOMIC DNA]</scope>
    <source>
        <strain evidence="3 4">123E</strain>
    </source>
</reference>
<feature type="region of interest" description="Disordered" evidence="1">
    <location>
        <begin position="1"/>
        <end position="23"/>
    </location>
</feature>
<organism evidence="3 4">
    <name type="scientific">Rhizoctonia solani 123E</name>
    <dbReference type="NCBI Taxonomy" id="1423351"/>
    <lineage>
        <taxon>Eukaryota</taxon>
        <taxon>Fungi</taxon>
        <taxon>Dikarya</taxon>
        <taxon>Basidiomycota</taxon>
        <taxon>Agaricomycotina</taxon>
        <taxon>Agaricomycetes</taxon>
        <taxon>Cantharellales</taxon>
        <taxon>Ceratobasidiaceae</taxon>
        <taxon>Rhizoctonia</taxon>
    </lineage>
</organism>
<evidence type="ECO:0000313" key="4">
    <source>
        <dbReference type="Proteomes" id="UP000027456"/>
    </source>
</evidence>
<sequence length="145" mass="15834">MPMPSSASRQHSNHHTQPQPTHLLLPHPNMSNWFDIVSLVLFLGVFSGAIYGAMVFRKQISGVVESTRDGLKKRGLDITENGMSVKTEKRLDRDDYIGGTGRNLVDALKATSFGSPDNRAVVGDMIGQGHAPPGTRHRSSLSKKN</sequence>
<evidence type="ECO:0000256" key="2">
    <source>
        <dbReference type="SAM" id="Phobius"/>
    </source>
</evidence>
<name>A0A074SJM3_9AGAM</name>
<gene>
    <name evidence="3" type="ORF">V565_084970</name>
</gene>
<dbReference type="OrthoDB" id="2505950at2759"/>
<dbReference type="AlphaFoldDB" id="A0A074SJM3"/>
<accession>A0A074SJM3</accession>
<keyword evidence="2" id="KW-1133">Transmembrane helix</keyword>
<feature type="compositionally biased region" description="Polar residues" evidence="1">
    <location>
        <begin position="1"/>
        <end position="10"/>
    </location>
</feature>
<evidence type="ECO:0000313" key="3">
    <source>
        <dbReference type="EMBL" id="KEP50187.1"/>
    </source>
</evidence>
<dbReference type="HOGENOM" id="CLU_1787908_0_0_1"/>
<dbReference type="EMBL" id="AZST01000278">
    <property type="protein sequence ID" value="KEP50187.1"/>
    <property type="molecule type" value="Genomic_DNA"/>
</dbReference>
<keyword evidence="2" id="KW-0472">Membrane</keyword>
<evidence type="ECO:0000256" key="1">
    <source>
        <dbReference type="SAM" id="MobiDB-lite"/>
    </source>
</evidence>
<proteinExistence type="predicted"/>